<dbReference type="AlphaFoldDB" id="A0A2K3KFV2"/>
<dbReference type="Proteomes" id="UP000236291">
    <property type="component" value="Unassembled WGS sequence"/>
</dbReference>
<gene>
    <name evidence="1" type="ORF">L195_g062460</name>
</gene>
<reference evidence="1 2" key="2">
    <citation type="journal article" date="2017" name="Front. Plant Sci.">
        <title>Gene Classification and Mining of Molecular Markers Useful in Red Clover (Trifolium pratense) Breeding.</title>
        <authorList>
            <person name="Istvanek J."/>
            <person name="Dluhosova J."/>
            <person name="Dluhos P."/>
            <person name="Patkova L."/>
            <person name="Nedelnik J."/>
            <person name="Repkova J."/>
        </authorList>
    </citation>
    <scope>NUCLEOTIDE SEQUENCE [LARGE SCALE GENOMIC DNA]</scope>
    <source>
        <strain evidence="2">cv. Tatra</strain>
        <tissue evidence="1">Young leaves</tissue>
    </source>
</reference>
<accession>A0A2K3KFV2</accession>
<feature type="non-terminal residue" evidence="1">
    <location>
        <position position="28"/>
    </location>
</feature>
<organism evidence="1 2">
    <name type="scientific">Trifolium pratense</name>
    <name type="common">Red clover</name>
    <dbReference type="NCBI Taxonomy" id="57577"/>
    <lineage>
        <taxon>Eukaryota</taxon>
        <taxon>Viridiplantae</taxon>
        <taxon>Streptophyta</taxon>
        <taxon>Embryophyta</taxon>
        <taxon>Tracheophyta</taxon>
        <taxon>Spermatophyta</taxon>
        <taxon>Magnoliopsida</taxon>
        <taxon>eudicotyledons</taxon>
        <taxon>Gunneridae</taxon>
        <taxon>Pentapetalae</taxon>
        <taxon>rosids</taxon>
        <taxon>fabids</taxon>
        <taxon>Fabales</taxon>
        <taxon>Fabaceae</taxon>
        <taxon>Papilionoideae</taxon>
        <taxon>50 kb inversion clade</taxon>
        <taxon>NPAAA clade</taxon>
        <taxon>Hologalegina</taxon>
        <taxon>IRL clade</taxon>
        <taxon>Trifolieae</taxon>
        <taxon>Trifolium</taxon>
    </lineage>
</organism>
<proteinExistence type="predicted"/>
<comment type="caution">
    <text evidence="1">The sequence shown here is derived from an EMBL/GenBank/DDBJ whole genome shotgun (WGS) entry which is preliminary data.</text>
</comment>
<evidence type="ECO:0000313" key="2">
    <source>
        <dbReference type="Proteomes" id="UP000236291"/>
    </source>
</evidence>
<protein>
    <submittedName>
        <fullName evidence="1">Uncharacterized protein</fullName>
    </submittedName>
</protein>
<name>A0A2K3KFV2_TRIPR</name>
<evidence type="ECO:0000313" key="1">
    <source>
        <dbReference type="EMBL" id="PNX65171.1"/>
    </source>
</evidence>
<sequence>MGGREKSSSISWARLSLGSFLVCSERLV</sequence>
<reference evidence="1 2" key="1">
    <citation type="journal article" date="2014" name="Am. J. Bot.">
        <title>Genome assembly and annotation for red clover (Trifolium pratense; Fabaceae).</title>
        <authorList>
            <person name="Istvanek J."/>
            <person name="Jaros M."/>
            <person name="Krenek A."/>
            <person name="Repkova J."/>
        </authorList>
    </citation>
    <scope>NUCLEOTIDE SEQUENCE [LARGE SCALE GENOMIC DNA]</scope>
    <source>
        <strain evidence="2">cv. Tatra</strain>
        <tissue evidence="1">Young leaves</tissue>
    </source>
</reference>
<dbReference type="EMBL" id="ASHM01175733">
    <property type="protein sequence ID" value="PNX65171.1"/>
    <property type="molecule type" value="Genomic_DNA"/>
</dbReference>